<organism evidence="1 2">
    <name type="scientific">Brevibacillus panacihumi W25</name>
    <dbReference type="NCBI Taxonomy" id="1408254"/>
    <lineage>
        <taxon>Bacteria</taxon>
        <taxon>Bacillati</taxon>
        <taxon>Bacillota</taxon>
        <taxon>Bacilli</taxon>
        <taxon>Bacillales</taxon>
        <taxon>Paenibacillaceae</taxon>
        <taxon>Brevibacillus</taxon>
    </lineage>
</organism>
<protein>
    <submittedName>
        <fullName evidence="1">Uncharacterized protein</fullName>
    </submittedName>
</protein>
<accession>V6MI22</accession>
<reference evidence="1 2" key="1">
    <citation type="journal article" date="2014" name="Genome Announc.">
        <title>Draft Genome Sequence of Brevibacillus panacihumi Strain W25, a Halotolerant Hydrocarbon-Degrading Bacterium.</title>
        <authorList>
            <person name="Wang X."/>
            <person name="Jin D."/>
            <person name="Zhou L."/>
            <person name="Wu L."/>
            <person name="An W."/>
            <person name="Chen Y."/>
            <person name="Zhao L."/>
        </authorList>
    </citation>
    <scope>NUCLEOTIDE SEQUENCE [LARGE SCALE GENOMIC DNA]</scope>
    <source>
        <strain evidence="1 2">W25</strain>
    </source>
</reference>
<proteinExistence type="predicted"/>
<comment type="caution">
    <text evidence="1">The sequence shown here is derived from an EMBL/GenBank/DDBJ whole genome shotgun (WGS) entry which is preliminary data.</text>
</comment>
<evidence type="ECO:0000313" key="2">
    <source>
        <dbReference type="Proteomes" id="UP000017973"/>
    </source>
</evidence>
<dbReference type="STRING" id="1408254.T458_09355"/>
<keyword evidence="2" id="KW-1185">Reference proteome</keyword>
<evidence type="ECO:0000313" key="1">
    <source>
        <dbReference type="EMBL" id="EST55058.1"/>
    </source>
</evidence>
<dbReference type="HOGENOM" id="CLU_2932266_0_0_9"/>
<dbReference type="Proteomes" id="UP000017973">
    <property type="component" value="Unassembled WGS sequence"/>
</dbReference>
<dbReference type="PATRIC" id="fig|1408254.3.peg.1851"/>
<sequence>MRKWNVAIWSSFPLPADTQREARICVEYIPRQEWWVKETAAYNFIELFQAVLPVIGTSEA</sequence>
<name>V6MI22_9BACL</name>
<dbReference type="EMBL" id="AYJU01000015">
    <property type="protein sequence ID" value="EST55058.1"/>
    <property type="molecule type" value="Genomic_DNA"/>
</dbReference>
<gene>
    <name evidence="1" type="ORF">T458_09355</name>
</gene>
<dbReference type="AlphaFoldDB" id="V6MI22"/>